<dbReference type="PANTHER" id="PTHR42850:SF4">
    <property type="entry name" value="ZINC-DEPENDENT ENDOPOLYPHOSPHATASE"/>
    <property type="match status" value="1"/>
</dbReference>
<dbReference type="SUPFAM" id="SSF56300">
    <property type="entry name" value="Metallo-dependent phosphatases"/>
    <property type="match status" value="1"/>
</dbReference>
<gene>
    <name evidence="2" type="ORF">BAU17_11780</name>
</gene>
<dbReference type="InterPro" id="IPR050126">
    <property type="entry name" value="Ap4A_hydrolase"/>
</dbReference>
<evidence type="ECO:0000313" key="2">
    <source>
        <dbReference type="EMBL" id="KAF1302887.1"/>
    </source>
</evidence>
<dbReference type="InterPro" id="IPR029052">
    <property type="entry name" value="Metallo-depent_PP-like"/>
</dbReference>
<protein>
    <recommendedName>
        <fullName evidence="1">Calcineurin-like phosphoesterase domain-containing protein</fullName>
    </recommendedName>
</protein>
<evidence type="ECO:0000313" key="3">
    <source>
        <dbReference type="Proteomes" id="UP000782705"/>
    </source>
</evidence>
<keyword evidence="3" id="KW-1185">Reference proteome</keyword>
<sequence>MTKLYAISDIHGELACMEEALILVDWQEKNCLFLLGDYINRGNQGCQVLYRIKELEELYPSQVTILIGNHEQMFLEWLQNSEEYTVMVDSYFETIRSFFSDVEFDEMKEHLLSLGAVEKISHFFAQKITEKHSELIKWLRTKENNWYIETETNIYVHAGIFEDEELWKVATTKDEFVWKYPAETGKFYKNIIAGHIGTTEIAKNQTFLGQVFFDGKSHFYIDGETNKSRIVPVLVYDTETEMFTSYLYDDGCWREYIVKK</sequence>
<accession>A0ABQ6YXY7</accession>
<feature type="domain" description="Calcineurin-like phosphoesterase" evidence="1">
    <location>
        <begin position="3"/>
        <end position="141"/>
    </location>
</feature>
<dbReference type="EMBL" id="MAEL01000045">
    <property type="protein sequence ID" value="KAF1302887.1"/>
    <property type="molecule type" value="Genomic_DNA"/>
</dbReference>
<organism evidence="2 3">
    <name type="scientific">Candidatus Enterococcus willemsii</name>
    <dbReference type="NCBI Taxonomy" id="1857215"/>
    <lineage>
        <taxon>Bacteria</taxon>
        <taxon>Bacillati</taxon>
        <taxon>Bacillota</taxon>
        <taxon>Bacilli</taxon>
        <taxon>Lactobacillales</taxon>
        <taxon>Enterococcaceae</taxon>
        <taxon>Enterococcus</taxon>
    </lineage>
</organism>
<dbReference type="PANTHER" id="PTHR42850">
    <property type="entry name" value="METALLOPHOSPHOESTERASE"/>
    <property type="match status" value="1"/>
</dbReference>
<proteinExistence type="predicted"/>
<reference evidence="2 3" key="1">
    <citation type="submission" date="2016-06" db="EMBL/GenBank/DDBJ databases">
        <title>Four novel species of enterococci isolated from chicken manure.</title>
        <authorList>
            <person name="Van Tyne D."/>
        </authorList>
    </citation>
    <scope>NUCLEOTIDE SEQUENCE [LARGE SCALE GENOMIC DNA]</scope>
    <source>
        <strain evidence="2 3">CU12B</strain>
    </source>
</reference>
<name>A0ABQ6YXY7_9ENTE</name>
<dbReference type="Pfam" id="PF00149">
    <property type="entry name" value="Metallophos"/>
    <property type="match status" value="1"/>
</dbReference>
<dbReference type="RefSeq" id="WP_161902547.1">
    <property type="nucleotide sequence ID" value="NZ_MAEL01000045.1"/>
</dbReference>
<dbReference type="InterPro" id="IPR004843">
    <property type="entry name" value="Calcineurin-like_PHP"/>
</dbReference>
<dbReference type="Proteomes" id="UP000782705">
    <property type="component" value="Unassembled WGS sequence"/>
</dbReference>
<evidence type="ECO:0000259" key="1">
    <source>
        <dbReference type="Pfam" id="PF00149"/>
    </source>
</evidence>
<dbReference type="Gene3D" id="3.60.21.10">
    <property type="match status" value="1"/>
</dbReference>
<comment type="caution">
    <text evidence="2">The sequence shown here is derived from an EMBL/GenBank/DDBJ whole genome shotgun (WGS) entry which is preliminary data.</text>
</comment>